<feature type="binding site" evidence="10">
    <location>
        <position position="745"/>
    </location>
    <ligand>
        <name>Mg(2+)</name>
        <dbReference type="ChEBI" id="CHEBI:18420"/>
    </ligand>
</feature>
<dbReference type="InterPro" id="IPR036637">
    <property type="entry name" value="Phosphohistidine_dom_sf"/>
</dbReference>
<dbReference type="PIRSF" id="PIRSF000853">
    <property type="entry name" value="PPDK"/>
    <property type="match status" value="1"/>
</dbReference>
<dbReference type="Gene3D" id="3.30.1490.20">
    <property type="entry name" value="ATP-grasp fold, A domain"/>
    <property type="match status" value="1"/>
</dbReference>
<protein>
    <recommendedName>
        <fullName evidence="3">pyruvate, phosphate dikinase</fullName>
        <ecNumber evidence="3">2.7.9.1</ecNumber>
    </recommendedName>
</protein>
<dbReference type="PROSITE" id="PS00370">
    <property type="entry name" value="PEP_ENZYMES_PHOS_SITE"/>
    <property type="match status" value="1"/>
</dbReference>
<dbReference type="EC" id="2.7.9.1" evidence="3"/>
<dbReference type="InterPro" id="IPR010121">
    <property type="entry name" value="Pyruvate_phosphate_dikinase"/>
</dbReference>
<evidence type="ECO:0000256" key="7">
    <source>
        <dbReference type="ARBA" id="ARBA00022777"/>
    </source>
</evidence>
<dbReference type="GO" id="GO:0016301">
    <property type="term" value="F:kinase activity"/>
    <property type="evidence" value="ECO:0007669"/>
    <property type="project" value="UniProtKB-KW"/>
</dbReference>
<keyword evidence="15" id="KW-1185">Reference proteome</keyword>
<keyword evidence="14" id="KW-0670">Pyruvate</keyword>
<dbReference type="Gene3D" id="3.50.30.10">
    <property type="entry name" value="Phosphohistidine domain"/>
    <property type="match status" value="1"/>
</dbReference>
<comment type="caution">
    <text evidence="14">The sequence shown here is derived from an EMBL/GenBank/DDBJ whole genome shotgun (WGS) entry which is preliminary data.</text>
</comment>
<evidence type="ECO:0000256" key="3">
    <source>
        <dbReference type="ARBA" id="ARBA00011994"/>
    </source>
</evidence>
<dbReference type="RefSeq" id="WP_188679237.1">
    <property type="nucleotide sequence ID" value="NZ_BMNY01000001.1"/>
</dbReference>
<name>A0AA37BPS6_9ARCH</name>
<dbReference type="InterPro" id="IPR018274">
    <property type="entry name" value="PEP_util_AS"/>
</dbReference>
<evidence type="ECO:0000259" key="12">
    <source>
        <dbReference type="Pfam" id="PF01326"/>
    </source>
</evidence>
<dbReference type="Gene3D" id="3.20.20.60">
    <property type="entry name" value="Phosphoenolpyruvate-binding domains"/>
    <property type="match status" value="1"/>
</dbReference>
<keyword evidence="5 10" id="KW-0479">Metal-binding</keyword>
<dbReference type="AlphaFoldDB" id="A0AA37BPS6"/>
<keyword evidence="8" id="KW-0067">ATP-binding</keyword>
<dbReference type="InterPro" id="IPR013815">
    <property type="entry name" value="ATP_grasp_subdomain_1"/>
</dbReference>
<dbReference type="InterPro" id="IPR040442">
    <property type="entry name" value="Pyrv_kinase-like_dom_sf"/>
</dbReference>
<dbReference type="SUPFAM" id="SSF56059">
    <property type="entry name" value="Glutathione synthetase ATP-binding domain-like"/>
    <property type="match status" value="1"/>
</dbReference>
<dbReference type="GO" id="GO:0005524">
    <property type="term" value="F:ATP binding"/>
    <property type="evidence" value="ECO:0007669"/>
    <property type="project" value="UniProtKB-KW"/>
</dbReference>
<feature type="domain" description="PEP-utilising enzyme C-terminal" evidence="13">
    <location>
        <begin position="518"/>
        <end position="870"/>
    </location>
</feature>
<feature type="binding site" evidence="10">
    <location>
        <position position="769"/>
    </location>
    <ligand>
        <name>Mg(2+)</name>
        <dbReference type="ChEBI" id="CHEBI:18420"/>
    </ligand>
</feature>
<evidence type="ECO:0000313" key="15">
    <source>
        <dbReference type="Proteomes" id="UP000632195"/>
    </source>
</evidence>
<dbReference type="PROSITE" id="PS00742">
    <property type="entry name" value="PEP_ENZYMES_2"/>
    <property type="match status" value="1"/>
</dbReference>
<dbReference type="Pfam" id="PF02896">
    <property type="entry name" value="PEP-utilizers_C"/>
    <property type="match status" value="1"/>
</dbReference>
<evidence type="ECO:0000259" key="11">
    <source>
        <dbReference type="Pfam" id="PF00391"/>
    </source>
</evidence>
<organism evidence="14 15">
    <name type="scientific">Thermogymnomonas acidicola</name>
    <dbReference type="NCBI Taxonomy" id="399579"/>
    <lineage>
        <taxon>Archaea</taxon>
        <taxon>Methanobacteriati</taxon>
        <taxon>Thermoplasmatota</taxon>
        <taxon>Thermoplasmata</taxon>
        <taxon>Thermoplasmatales</taxon>
        <taxon>Thermogymnomonas</taxon>
    </lineage>
</organism>
<dbReference type="NCBIfam" id="TIGR01828">
    <property type="entry name" value="pyru_phos_dikin"/>
    <property type="match status" value="1"/>
</dbReference>
<sequence length="881" mass="97728">MNLGTEKRIYDLGEGGMHLVHLLGGKGAGLAEMRRMGLPVPAGFTITTAECTRYLKHGRLDEGLVNEVREAMGRLEAATGKSFGRGPRPLLVSVRSGAPVSMPGMMDTVLNVGLNEETMEAMVALTGDRRFALDSMRRLMQMFGTTVLGIPKEEFDRATLRVARNNGPGSADMMDLDTLDGLVREFGEVYRNHGLEFPQDPYRQLFMSIEAVFRSWNSDRARAYREINGIDDGMGTAVNVVEMVFGNMGEDSATGVVFTRDPNTGEKRLSGEYLVNAQGEDVVAGIRTPENVYGMERRMPGAFRDLVEACDRLERHYRDMMDIEFTVERGRLYLLQTRVGKRAPRAHLRITLDMLKEGLISVEEAVMRVEPEHIEGIMHPRVEDGQDGSVICSGLAASPGVATGEIVFSSDRAIELSKQGRRLILVRPETTADDVRGMAASAGFLTQKGGMTSHAAVVARAMGKPAVVGAEEIEVDHIGGVLRARGLTLREGDVVTVDGTTGRAYIGEVRVTEVAERDDIDEFLRVCDSVSRLQVWANANTPEEVALAKRNGAKGIGLARTERMFLGNDRIGVVRAMIMSRDSEERRSYLDRLLPMQVSDFTEFFRTMEGMPVIIRLLDPPLHEFLPEKEEILERLSGPADGESAAELKKMLETVRDLEEFNPMLGFRGCRLGIIHREIYEMQVRAIARAALRVRSEGIEPNVEIMVPLVGHENEMKELREIIMKTFSSEDPEGRIRYKIGTMIEVPRACLVADRIAEFADFFSFGTNDLTQMTFGYSRDDAEGKFIRQYIERGILRHDPFTSIDLDGVGRLMKIGVELGRKTKRDLEIGICGEHGGDPESIEFCHTIGLDYVSASPRRIPVARLAAARAAIRSAMGSRES</sequence>
<reference evidence="14" key="1">
    <citation type="journal article" date="2014" name="Int. J. Syst. Evol. Microbiol.">
        <title>Complete genome sequence of Corynebacterium casei LMG S-19264T (=DSM 44701T), isolated from a smear-ripened cheese.</title>
        <authorList>
            <consortium name="US DOE Joint Genome Institute (JGI-PGF)"/>
            <person name="Walter F."/>
            <person name="Albersmeier A."/>
            <person name="Kalinowski J."/>
            <person name="Ruckert C."/>
        </authorList>
    </citation>
    <scope>NUCLEOTIDE SEQUENCE</scope>
    <source>
        <strain evidence="14">JCM 13583</strain>
    </source>
</reference>
<feature type="domain" description="PEP-utilising enzyme mobile" evidence="11">
    <location>
        <begin position="424"/>
        <end position="502"/>
    </location>
</feature>
<dbReference type="InterPro" id="IPR023151">
    <property type="entry name" value="PEP_util_CS"/>
</dbReference>
<dbReference type="Gene3D" id="3.30.470.20">
    <property type="entry name" value="ATP-grasp fold, B domain"/>
    <property type="match status" value="1"/>
</dbReference>
<keyword evidence="6" id="KW-0547">Nucleotide-binding</keyword>
<feature type="domain" description="Pyruvate phosphate dikinase AMP/ATP-binding" evidence="12">
    <location>
        <begin position="65"/>
        <end position="295"/>
    </location>
</feature>
<dbReference type="GO" id="GO:0050242">
    <property type="term" value="F:pyruvate, phosphate dikinase activity"/>
    <property type="evidence" value="ECO:0007669"/>
    <property type="project" value="UniProtKB-EC"/>
</dbReference>
<dbReference type="InterPro" id="IPR000121">
    <property type="entry name" value="PEP_util_C"/>
</dbReference>
<dbReference type="Gene3D" id="1.20.80.30">
    <property type="match status" value="1"/>
</dbReference>
<keyword evidence="9 10" id="KW-0460">Magnesium</keyword>
<dbReference type="InterPro" id="IPR008279">
    <property type="entry name" value="PEP-util_enz_mobile_dom"/>
</dbReference>
<reference evidence="14" key="2">
    <citation type="submission" date="2022-09" db="EMBL/GenBank/DDBJ databases">
        <authorList>
            <person name="Sun Q."/>
            <person name="Ohkuma M."/>
        </authorList>
    </citation>
    <scope>NUCLEOTIDE SEQUENCE</scope>
    <source>
        <strain evidence="14">JCM 13583</strain>
    </source>
</reference>
<dbReference type="EMBL" id="BMNY01000001">
    <property type="protein sequence ID" value="GGM65767.1"/>
    <property type="molecule type" value="Genomic_DNA"/>
</dbReference>
<dbReference type="Proteomes" id="UP000632195">
    <property type="component" value="Unassembled WGS sequence"/>
</dbReference>
<evidence type="ECO:0000256" key="9">
    <source>
        <dbReference type="ARBA" id="ARBA00022842"/>
    </source>
</evidence>
<gene>
    <name evidence="14" type="ORF">GCM10007108_00070</name>
</gene>
<dbReference type="SUPFAM" id="SSF52009">
    <property type="entry name" value="Phosphohistidine domain"/>
    <property type="match status" value="1"/>
</dbReference>
<comment type="similarity">
    <text evidence="2">Belongs to the PEP-utilizing enzyme family.</text>
</comment>
<evidence type="ECO:0000256" key="4">
    <source>
        <dbReference type="ARBA" id="ARBA00022679"/>
    </source>
</evidence>
<dbReference type="NCBIfam" id="NF004531">
    <property type="entry name" value="PRK05878.1"/>
    <property type="match status" value="1"/>
</dbReference>
<dbReference type="InterPro" id="IPR002192">
    <property type="entry name" value="PPDK_AMP/ATP-bd"/>
</dbReference>
<keyword evidence="7" id="KW-0418">Kinase</keyword>
<evidence type="ECO:0000256" key="2">
    <source>
        <dbReference type="ARBA" id="ARBA00007837"/>
    </source>
</evidence>
<keyword evidence="4" id="KW-0808">Transferase</keyword>
<evidence type="ECO:0000256" key="10">
    <source>
        <dbReference type="PIRSR" id="PIRSR000853-3"/>
    </source>
</evidence>
<comment type="cofactor">
    <cofactor evidence="1 10">
        <name>Mg(2+)</name>
        <dbReference type="ChEBI" id="CHEBI:18420"/>
    </cofactor>
</comment>
<accession>A0AA37BPS6</accession>
<dbReference type="GO" id="GO:0046872">
    <property type="term" value="F:metal ion binding"/>
    <property type="evidence" value="ECO:0007669"/>
    <property type="project" value="UniProtKB-KW"/>
</dbReference>
<evidence type="ECO:0000256" key="8">
    <source>
        <dbReference type="ARBA" id="ARBA00022840"/>
    </source>
</evidence>
<evidence type="ECO:0000256" key="6">
    <source>
        <dbReference type="ARBA" id="ARBA00022741"/>
    </source>
</evidence>
<evidence type="ECO:0000313" key="14">
    <source>
        <dbReference type="EMBL" id="GGM65767.1"/>
    </source>
</evidence>
<dbReference type="Pfam" id="PF01326">
    <property type="entry name" value="PPDK_N"/>
    <property type="match status" value="2"/>
</dbReference>
<dbReference type="PANTHER" id="PTHR22931:SF9">
    <property type="entry name" value="PYRUVATE, PHOSPHATE DIKINASE 1, CHLOROPLASTIC"/>
    <property type="match status" value="1"/>
</dbReference>
<evidence type="ECO:0000256" key="1">
    <source>
        <dbReference type="ARBA" id="ARBA00001946"/>
    </source>
</evidence>
<evidence type="ECO:0000259" key="13">
    <source>
        <dbReference type="Pfam" id="PF02896"/>
    </source>
</evidence>
<dbReference type="PANTHER" id="PTHR22931">
    <property type="entry name" value="PHOSPHOENOLPYRUVATE DIKINASE-RELATED"/>
    <property type="match status" value="1"/>
</dbReference>
<feature type="domain" description="Pyruvate phosphate dikinase AMP/ATP-binding" evidence="12">
    <location>
        <begin position="305"/>
        <end position="356"/>
    </location>
</feature>
<dbReference type="SUPFAM" id="SSF51621">
    <property type="entry name" value="Phosphoenolpyruvate/pyruvate domain"/>
    <property type="match status" value="1"/>
</dbReference>
<dbReference type="InterPro" id="IPR015813">
    <property type="entry name" value="Pyrv/PenolPyrv_kinase-like_dom"/>
</dbReference>
<evidence type="ECO:0000256" key="5">
    <source>
        <dbReference type="ARBA" id="ARBA00022723"/>
    </source>
</evidence>
<dbReference type="Gene3D" id="1.10.189.10">
    <property type="entry name" value="Pyruvate Phosphate Dikinase, domain 2"/>
    <property type="match status" value="1"/>
</dbReference>
<proteinExistence type="inferred from homology"/>
<dbReference type="Pfam" id="PF00391">
    <property type="entry name" value="PEP-utilizers"/>
    <property type="match status" value="1"/>
</dbReference>